<dbReference type="RefSeq" id="WP_007216715.1">
    <property type="nucleotide sequence ID" value="NZ_CABMLT010000035.1"/>
</dbReference>
<feature type="signal peptide" evidence="1">
    <location>
        <begin position="1"/>
        <end position="20"/>
    </location>
</feature>
<dbReference type="EMBL" id="VVYV01000105">
    <property type="protein sequence ID" value="KAA5411675.1"/>
    <property type="molecule type" value="Genomic_DNA"/>
</dbReference>
<evidence type="ECO:0008006" key="4">
    <source>
        <dbReference type="Google" id="ProtNLM"/>
    </source>
</evidence>
<reference evidence="2 3" key="1">
    <citation type="journal article" date="2019" name="Nat. Med.">
        <title>A library of human gut bacterial isolates paired with longitudinal multiomics data enables mechanistic microbiome research.</title>
        <authorList>
            <person name="Poyet M."/>
            <person name="Groussin M."/>
            <person name="Gibbons S.M."/>
            <person name="Avila-Pacheco J."/>
            <person name="Jiang X."/>
            <person name="Kearney S.M."/>
            <person name="Perrotta A.R."/>
            <person name="Berdy B."/>
            <person name="Zhao S."/>
            <person name="Lieberman T.D."/>
            <person name="Swanson P.K."/>
            <person name="Smith M."/>
            <person name="Roesemann S."/>
            <person name="Alexander J.E."/>
            <person name="Rich S.A."/>
            <person name="Livny J."/>
            <person name="Vlamakis H."/>
            <person name="Clish C."/>
            <person name="Bullock K."/>
            <person name="Deik A."/>
            <person name="Scott J."/>
            <person name="Pierce K.A."/>
            <person name="Xavier R.J."/>
            <person name="Alm E.J."/>
        </authorList>
    </citation>
    <scope>NUCLEOTIDE SEQUENCE [LARGE SCALE GENOMIC DNA]</scope>
    <source>
        <strain evidence="2 3">BIOML-A6</strain>
    </source>
</reference>
<name>A0A108T1X0_9BACE</name>
<evidence type="ECO:0000256" key="1">
    <source>
        <dbReference type="SAM" id="SignalP"/>
    </source>
</evidence>
<accession>A0A108T1X0</accession>
<comment type="caution">
    <text evidence="2">The sequence shown here is derived from an EMBL/GenBank/DDBJ whole genome shotgun (WGS) entry which is preliminary data.</text>
</comment>
<dbReference type="STRING" id="246787.BcellWH2_02573"/>
<keyword evidence="1" id="KW-0732">Signal</keyword>
<dbReference type="Pfam" id="PF14055">
    <property type="entry name" value="NVEALA"/>
    <property type="match status" value="1"/>
</dbReference>
<sequence length="79" mass="8646">MKKKVLLAGMSLLVMTMVCYGSFHKEKTESALLMENIEALAGGESHVPMHCVGFGTVDCPINHEKVKIVATGYSLEDLY</sequence>
<dbReference type="Proteomes" id="UP000448877">
    <property type="component" value="Unassembled WGS sequence"/>
</dbReference>
<gene>
    <name evidence="2" type="ORF">F2Y81_28460</name>
</gene>
<protein>
    <recommendedName>
        <fullName evidence="4">NVEALA protein</fullName>
    </recommendedName>
</protein>
<dbReference type="InterPro" id="IPR025905">
    <property type="entry name" value="NVEALA"/>
</dbReference>
<evidence type="ECO:0000313" key="3">
    <source>
        <dbReference type="Proteomes" id="UP000448877"/>
    </source>
</evidence>
<proteinExistence type="predicted"/>
<dbReference type="eggNOG" id="ENOG502ZGG6">
    <property type="taxonomic scope" value="Bacteria"/>
</dbReference>
<feature type="chain" id="PRO_5030020040" description="NVEALA protein" evidence="1">
    <location>
        <begin position="21"/>
        <end position="79"/>
    </location>
</feature>
<dbReference type="AlphaFoldDB" id="A0A108T1X0"/>
<organism evidence="2 3">
    <name type="scientific">Bacteroides cellulosilyticus</name>
    <dbReference type="NCBI Taxonomy" id="246787"/>
    <lineage>
        <taxon>Bacteria</taxon>
        <taxon>Pseudomonadati</taxon>
        <taxon>Bacteroidota</taxon>
        <taxon>Bacteroidia</taxon>
        <taxon>Bacteroidales</taxon>
        <taxon>Bacteroidaceae</taxon>
        <taxon>Bacteroides</taxon>
    </lineage>
</organism>
<dbReference type="GeneID" id="66306073"/>
<evidence type="ECO:0000313" key="2">
    <source>
        <dbReference type="EMBL" id="KAA5411675.1"/>
    </source>
</evidence>